<sequence length="521" mass="59363">MRKKLLIATSKGLSFRPNHNFTPKPNHCNFLPSHFLLLSLTFGVCNSVDPLEVQQRGWSHAASVPSEAPDAQKGRNRVSRHKRRALVESFVNKYRAENAGKFPKISDTQKQVGGSYYVVREIIQELEYKSKMNSSNSVNEVKVEKQIYENKLITTEFVNVSSGKIEIANDSHIQDDSQLVVLDDKETVNTGYEHLEEKREPRTSYWERRLSEEVEIMSTPSNHCIASESNLVEKCSKEPYPSSLRMPNDIKTEEAVSTYSDYFPLENQVLQEEREQFSPLSSENYGTGYGKAQGPENDFVDMKNDQKMEEKCIKKADCERREQPDLEDLTRELSHSSLQVPNDVKSGEAHQLKEEIEQFSAPFVEKSVSSCSKGQNHDSKFVDMENHSAIEKSFDKTEHERKDQDGVDGQKHKIEQSRRSLELDEFKMLLTFSQISRDSSNNRETSVAGDSEKSTLWGNLNWHVPANSILLFGYPSAFPEALQPSFFYDLAHFKCKTFARVSSSSIPLAPSRITTSILNPH</sequence>
<feature type="non-terminal residue" evidence="3">
    <location>
        <position position="1"/>
    </location>
</feature>
<keyword evidence="4" id="KW-1185">Reference proteome</keyword>
<feature type="region of interest" description="Disordered" evidence="1">
    <location>
        <begin position="392"/>
        <end position="415"/>
    </location>
</feature>
<gene>
    <name evidence="3" type="ORF">CR513_13206</name>
</gene>
<protein>
    <recommendedName>
        <fullName evidence="2">AT3G52170-like helix-turn-helix domain-containing protein</fullName>
    </recommendedName>
</protein>
<name>A0A371HKA9_MUCPR</name>
<feature type="region of interest" description="Disordered" evidence="1">
    <location>
        <begin position="278"/>
        <end position="298"/>
    </location>
</feature>
<organism evidence="3 4">
    <name type="scientific">Mucuna pruriens</name>
    <name type="common">Velvet bean</name>
    <name type="synonym">Dolichos pruriens</name>
    <dbReference type="NCBI Taxonomy" id="157652"/>
    <lineage>
        <taxon>Eukaryota</taxon>
        <taxon>Viridiplantae</taxon>
        <taxon>Streptophyta</taxon>
        <taxon>Embryophyta</taxon>
        <taxon>Tracheophyta</taxon>
        <taxon>Spermatophyta</taxon>
        <taxon>Magnoliopsida</taxon>
        <taxon>eudicotyledons</taxon>
        <taxon>Gunneridae</taxon>
        <taxon>Pentapetalae</taxon>
        <taxon>rosids</taxon>
        <taxon>fabids</taxon>
        <taxon>Fabales</taxon>
        <taxon>Fabaceae</taxon>
        <taxon>Papilionoideae</taxon>
        <taxon>50 kb inversion clade</taxon>
        <taxon>NPAAA clade</taxon>
        <taxon>indigoferoid/millettioid clade</taxon>
        <taxon>Phaseoleae</taxon>
        <taxon>Mucuna</taxon>
    </lineage>
</organism>
<reference evidence="3" key="1">
    <citation type="submission" date="2018-05" db="EMBL/GenBank/DDBJ databases">
        <title>Draft genome of Mucuna pruriens seed.</title>
        <authorList>
            <person name="Nnadi N.E."/>
            <person name="Vos R."/>
            <person name="Hasami M.H."/>
            <person name="Devisetty U.K."/>
            <person name="Aguiy J.C."/>
        </authorList>
    </citation>
    <scope>NUCLEOTIDE SEQUENCE [LARGE SCALE GENOMIC DNA]</scope>
    <source>
        <strain evidence="3">JCA_2017</strain>
    </source>
</reference>
<evidence type="ECO:0000259" key="2">
    <source>
        <dbReference type="Pfam" id="PF25896"/>
    </source>
</evidence>
<feature type="domain" description="AT3G52170-like helix-turn-helix" evidence="2">
    <location>
        <begin position="79"/>
        <end position="128"/>
    </location>
</feature>
<accession>A0A371HKA9</accession>
<dbReference type="AlphaFoldDB" id="A0A371HKA9"/>
<dbReference type="InterPro" id="IPR058942">
    <property type="entry name" value="AT3G52170-like"/>
</dbReference>
<dbReference type="InterPro" id="IPR058941">
    <property type="entry name" value="HTH_AT3G52170-like"/>
</dbReference>
<evidence type="ECO:0000256" key="1">
    <source>
        <dbReference type="SAM" id="MobiDB-lite"/>
    </source>
</evidence>
<comment type="caution">
    <text evidence="3">The sequence shown here is derived from an EMBL/GenBank/DDBJ whole genome shotgun (WGS) entry which is preliminary data.</text>
</comment>
<evidence type="ECO:0000313" key="4">
    <source>
        <dbReference type="Proteomes" id="UP000257109"/>
    </source>
</evidence>
<proteinExistence type="predicted"/>
<dbReference type="EMBL" id="QJKJ01002350">
    <property type="protein sequence ID" value="RDY03235.1"/>
    <property type="molecule type" value="Genomic_DNA"/>
</dbReference>
<dbReference type="PANTHER" id="PTHR34568:SF4">
    <property type="entry name" value="OS02G0638000 PROTEIN"/>
    <property type="match status" value="1"/>
</dbReference>
<feature type="region of interest" description="Disordered" evidence="1">
    <location>
        <begin position="60"/>
        <end position="80"/>
    </location>
</feature>
<dbReference type="OrthoDB" id="1930826at2759"/>
<dbReference type="PANTHER" id="PTHR34568">
    <property type="entry name" value="RRM DOMAIN-CONTAINING PROTEIN"/>
    <property type="match status" value="1"/>
</dbReference>
<evidence type="ECO:0000313" key="3">
    <source>
        <dbReference type="EMBL" id="RDY03235.1"/>
    </source>
</evidence>
<dbReference type="Pfam" id="PF25896">
    <property type="entry name" value="HTH_AT3G52170"/>
    <property type="match status" value="1"/>
</dbReference>
<dbReference type="Proteomes" id="UP000257109">
    <property type="component" value="Unassembled WGS sequence"/>
</dbReference>